<reference evidence="2 3" key="1">
    <citation type="submission" date="2020-04" db="EMBL/GenBank/DDBJ databases">
        <title>Perkinsus chesapeaki whole genome sequence.</title>
        <authorList>
            <person name="Bogema D.R."/>
        </authorList>
    </citation>
    <scope>NUCLEOTIDE SEQUENCE [LARGE SCALE GENOMIC DNA]</scope>
    <source>
        <strain evidence="2">ATCC PRA-425</strain>
    </source>
</reference>
<evidence type="ECO:0000313" key="2">
    <source>
        <dbReference type="EMBL" id="KAF4661751.1"/>
    </source>
</evidence>
<name>A0A7J6LS87_PERCH</name>
<comment type="caution">
    <text evidence="2">The sequence shown here is derived from an EMBL/GenBank/DDBJ whole genome shotgun (WGS) entry which is preliminary data.</text>
</comment>
<keyword evidence="3" id="KW-1185">Reference proteome</keyword>
<proteinExistence type="predicted"/>
<feature type="non-terminal residue" evidence="2">
    <location>
        <position position="642"/>
    </location>
</feature>
<dbReference type="EMBL" id="JAAPAO010000367">
    <property type="protein sequence ID" value="KAF4661751.1"/>
    <property type="molecule type" value="Genomic_DNA"/>
</dbReference>
<organism evidence="2 3">
    <name type="scientific">Perkinsus chesapeaki</name>
    <name type="common">Clam parasite</name>
    <name type="synonym">Perkinsus andrewsi</name>
    <dbReference type="NCBI Taxonomy" id="330153"/>
    <lineage>
        <taxon>Eukaryota</taxon>
        <taxon>Sar</taxon>
        <taxon>Alveolata</taxon>
        <taxon>Perkinsozoa</taxon>
        <taxon>Perkinsea</taxon>
        <taxon>Perkinsida</taxon>
        <taxon>Perkinsidae</taxon>
        <taxon>Perkinsus</taxon>
    </lineage>
</organism>
<feature type="compositionally biased region" description="Polar residues" evidence="1">
    <location>
        <begin position="490"/>
        <end position="523"/>
    </location>
</feature>
<evidence type="ECO:0000313" key="3">
    <source>
        <dbReference type="Proteomes" id="UP000591131"/>
    </source>
</evidence>
<feature type="compositionally biased region" description="Basic residues" evidence="1">
    <location>
        <begin position="430"/>
        <end position="440"/>
    </location>
</feature>
<protein>
    <submittedName>
        <fullName evidence="2">Uncharacterized protein</fullName>
    </submittedName>
</protein>
<evidence type="ECO:0000256" key="1">
    <source>
        <dbReference type="SAM" id="MobiDB-lite"/>
    </source>
</evidence>
<accession>A0A7J6LS87</accession>
<dbReference type="AlphaFoldDB" id="A0A7J6LS87"/>
<feature type="region of interest" description="Disordered" evidence="1">
    <location>
        <begin position="406"/>
        <end position="523"/>
    </location>
</feature>
<sequence length="642" mass="71124">MTTSESTSDPRYQHGSTAENGTQWDWVSALEKQVMEGAVLTPVRPSPTVLANLTPLATVEAILGIGGYNRWLDAMSVFRTSNGKELGTDVNGYLIDHAISVMRDSEADTRLACVRTQLSDFAFKEGLTHSMRSTGLGLVGHLILLSTVLSPALAQNVEDILVDMAAADDSAYLWTEKYEDPQSDKDNCLKWLEFVRKVNDEVMSEWSRVVHEEITVSEALAHYSSLRWTKQSTLDQLILKERDAFHYLSRAGDGGVTLGDDARLDVLNRCLRESHKWGYVLTPELNQKLWSAKSVADWILIAKKIRSDSRRSGLSPDREYQPVKSEGSSYASCKVEHFRRLTGRKKTEDENKVQVAVKKRLYKAREVALLGARMKLRSPLRATTVMLLVIGVLNVHYRDLDKSNARRLAKDGGKVSPRATSPGLGERNRSARVLRARRAAAAKAPDNYKSVSGLRVHATQTATRDVVDSTVPASDPDASENEGDNDQATDECTSVSTATQIQGRRSQQISTESCGMNQVSSDTSKLDTLNGSIVTLDNGIKCAVDQLVKYRDYDSVLPVAVTSAAGQDVLELERVDPESIRLNDYVVYRSPGNDWLFEVARVNSVDYEAGAADVPFPLILCKVALNNKDRITRRSRQDLNDL</sequence>
<dbReference type="OrthoDB" id="10332211at2759"/>
<feature type="compositionally biased region" description="Acidic residues" evidence="1">
    <location>
        <begin position="477"/>
        <end position="489"/>
    </location>
</feature>
<gene>
    <name evidence="2" type="ORF">FOL47_006549</name>
</gene>
<dbReference type="Proteomes" id="UP000591131">
    <property type="component" value="Unassembled WGS sequence"/>
</dbReference>